<proteinExistence type="predicted"/>
<dbReference type="Proteomes" id="UP001615411">
    <property type="component" value="Unassembled WGS sequence"/>
</dbReference>
<accession>A0ACC7LQK4</accession>
<protein>
    <submittedName>
        <fullName evidence="1">Uncharacterized protein</fullName>
    </submittedName>
</protein>
<evidence type="ECO:0000313" key="2">
    <source>
        <dbReference type="Proteomes" id="UP001615411"/>
    </source>
</evidence>
<organism evidence="1 2">
    <name type="scientific">Pseudomonas caricapapayae</name>
    <dbReference type="NCBI Taxonomy" id="46678"/>
    <lineage>
        <taxon>Bacteria</taxon>
        <taxon>Pseudomonadati</taxon>
        <taxon>Pseudomonadota</taxon>
        <taxon>Gammaproteobacteria</taxon>
        <taxon>Pseudomonadales</taxon>
        <taxon>Pseudomonadaceae</taxon>
        <taxon>Pseudomonas</taxon>
    </lineage>
</organism>
<reference evidence="1" key="1">
    <citation type="submission" date="2024-10" db="EMBL/GenBank/DDBJ databases">
        <title>Aeromonas and Pseudomonas from the Cagarras Archipelago, Rio de Janeiro, Brazil.</title>
        <authorList>
            <person name="Canellas A.L.B."/>
            <person name="Laport M.S."/>
        </authorList>
    </citation>
    <scope>NUCLEOTIDE SEQUENCE</scope>
    <source>
        <strain evidence="1">ACP-7</strain>
    </source>
</reference>
<dbReference type="EMBL" id="JBIUGF010000002">
    <property type="protein sequence ID" value="MFJ1336786.1"/>
    <property type="molecule type" value="Genomic_DNA"/>
</dbReference>
<evidence type="ECO:0000313" key="1">
    <source>
        <dbReference type="EMBL" id="MFJ1336786.1"/>
    </source>
</evidence>
<name>A0ACC7LQK4_9PSED</name>
<gene>
    <name evidence="1" type="ORF">ACIKP7_01440</name>
</gene>
<keyword evidence="2" id="KW-1185">Reference proteome</keyword>
<sequence>MKKDGFNISSAPDSFKRPETPPPAPPAAGPDEDLICPVCEGSGEGWMMSDSSPDAHMIQVDCGECSGSGSLHGAYQTVKTQRDYLATRVSDAGGQALFMRSELESIKAERDSLLRDAERYRWIRHRNLDTISQGGVFAGITPQNLVINEETLDEAIDAAMAQERGQ</sequence>
<comment type="caution">
    <text evidence="1">The sequence shown here is derived from an EMBL/GenBank/DDBJ whole genome shotgun (WGS) entry which is preliminary data.</text>
</comment>